<feature type="transmembrane region" description="Helical" evidence="2">
    <location>
        <begin position="12"/>
        <end position="45"/>
    </location>
</feature>
<dbReference type="AlphaFoldDB" id="A0AAE3T9N3"/>
<evidence type="ECO:0000256" key="1">
    <source>
        <dbReference type="SAM" id="MobiDB-lite"/>
    </source>
</evidence>
<keyword evidence="2" id="KW-0812">Transmembrane</keyword>
<dbReference type="RefSeq" id="WP_275566859.1">
    <property type="nucleotide sequence ID" value="NZ_JARGYC010000017.1"/>
</dbReference>
<comment type="caution">
    <text evidence="3">The sequence shown here is derived from an EMBL/GenBank/DDBJ whole genome shotgun (WGS) entry which is preliminary data.</text>
</comment>
<name>A0AAE3T9N3_9RHOB</name>
<keyword evidence="2" id="KW-1133">Transmembrane helix</keyword>
<feature type="compositionally biased region" description="Low complexity" evidence="1">
    <location>
        <begin position="130"/>
        <end position="139"/>
    </location>
</feature>
<evidence type="ECO:0000313" key="4">
    <source>
        <dbReference type="Proteomes" id="UP001220964"/>
    </source>
</evidence>
<dbReference type="EMBL" id="JARGYC010000017">
    <property type="protein sequence ID" value="MDF0600715.1"/>
    <property type="molecule type" value="Genomic_DNA"/>
</dbReference>
<sequence length="227" mass="23554">MFNLQQQALIQAGAAAVVIFFLALILGAGFGASVLLGLVGGIAVLFWRREKIRSSGGGDILRGPVDPAPFKPDDTTTTRDPAPAPPDPAAAPDRAAPAEAERPETSAPAQAEPERPKAPDAPAPAPEPAPAATETKSPADAAVSEDEHKPATLDAPRGGQADNLKRITGIGPKLEQHLNEAGIYHFDQIAAWTPAEVSWVDSSLPGVNGRATRDDWVGQAREFAAGS</sequence>
<evidence type="ECO:0000256" key="2">
    <source>
        <dbReference type="SAM" id="Phobius"/>
    </source>
</evidence>
<proteinExistence type="predicted"/>
<reference evidence="3" key="1">
    <citation type="submission" date="2023-03" db="EMBL/GenBank/DDBJ databases">
        <title>Multiphase analysis and comparison of six strains from genera Psychromarinibacter, Lutimaribacter, and Maritimibacter, including a novel species: Psychromarinibacter sediminicola sp. nov.</title>
        <authorList>
            <person name="Wang Y.-H."/>
            <person name="Ye M.-Q."/>
            <person name="Du Z.-J."/>
        </authorList>
    </citation>
    <scope>NUCLEOTIDE SEQUENCE</scope>
    <source>
        <strain evidence="3">C21-152</strain>
    </source>
</reference>
<organism evidence="3 4">
    <name type="scientific">Psychromarinibacter sediminicola</name>
    <dbReference type="NCBI Taxonomy" id="3033385"/>
    <lineage>
        <taxon>Bacteria</taxon>
        <taxon>Pseudomonadati</taxon>
        <taxon>Pseudomonadota</taxon>
        <taxon>Alphaproteobacteria</taxon>
        <taxon>Rhodobacterales</taxon>
        <taxon>Paracoccaceae</taxon>
        <taxon>Psychromarinibacter</taxon>
    </lineage>
</organism>
<feature type="compositionally biased region" description="Pro residues" evidence="1">
    <location>
        <begin position="119"/>
        <end position="129"/>
    </location>
</feature>
<keyword evidence="4" id="KW-1185">Reference proteome</keyword>
<dbReference type="Proteomes" id="UP001220964">
    <property type="component" value="Unassembled WGS sequence"/>
</dbReference>
<keyword evidence="2" id="KW-0472">Membrane</keyword>
<dbReference type="Gene3D" id="1.10.150.20">
    <property type="entry name" value="5' to 3' exonuclease, C-terminal subdomain"/>
    <property type="match status" value="1"/>
</dbReference>
<evidence type="ECO:0000313" key="3">
    <source>
        <dbReference type="EMBL" id="MDF0600715.1"/>
    </source>
</evidence>
<feature type="region of interest" description="Disordered" evidence="1">
    <location>
        <begin position="56"/>
        <end position="168"/>
    </location>
</feature>
<protein>
    <submittedName>
        <fullName evidence="3">Uncharacterized protein</fullName>
    </submittedName>
</protein>
<accession>A0AAE3T9N3</accession>
<gene>
    <name evidence="3" type="ORF">P1J78_08235</name>
</gene>